<keyword evidence="1" id="KW-0597">Phosphoprotein</keyword>
<evidence type="ECO:0000313" key="3">
    <source>
        <dbReference type="EMBL" id="RBW71132.1"/>
    </source>
</evidence>
<dbReference type="InterPro" id="IPR002645">
    <property type="entry name" value="STAS_dom"/>
</dbReference>
<dbReference type="RefSeq" id="WP_113804612.1">
    <property type="nucleotide sequence ID" value="NZ_QOCW01000002.1"/>
</dbReference>
<proteinExistence type="predicted"/>
<dbReference type="OrthoDB" id="9800154at2"/>
<dbReference type="SUPFAM" id="SSF52091">
    <property type="entry name" value="SpoIIaa-like"/>
    <property type="match status" value="1"/>
</dbReference>
<sequence>MHRSQELYNFLVENSWQLTEDWYSSVEDHDPNSVYSTKDPAIIKELKEQNQDYFVRLFKIFIQEEHYFFHEFKQWSEELAKDPKHLITPLHYVIREFMKTQEIVLNYIKKFISLNKETVELEKIFFWYDLVVKTVNLSMNVFIEEYHKNTSTLLNAQQETINELSSPVIMIKEDVALLPLVGHMDTGRTKFILENTLNLCAHKGIVHLFIDLSGVAIIDTMVAQQIFNLINALKLLGVKPTLSGIRPEIAQTATNLGLSFEDIDIKFSLAQALNSIQ</sequence>
<dbReference type="PANTHER" id="PTHR33745:SF3">
    <property type="entry name" value="RSBT CO-ANTAGONIST PROTEIN RSBRC"/>
    <property type="match status" value="1"/>
</dbReference>
<dbReference type="InterPro" id="IPR051932">
    <property type="entry name" value="Bact_StressResp_Reg"/>
</dbReference>
<dbReference type="Proteomes" id="UP000253314">
    <property type="component" value="Unassembled WGS sequence"/>
</dbReference>
<evidence type="ECO:0000259" key="2">
    <source>
        <dbReference type="PROSITE" id="PS50801"/>
    </source>
</evidence>
<dbReference type="CDD" id="cd07041">
    <property type="entry name" value="STAS_RsbR_RsbS_like"/>
    <property type="match status" value="1"/>
</dbReference>
<dbReference type="PANTHER" id="PTHR33745">
    <property type="entry name" value="RSBT ANTAGONIST PROTEIN RSBS-RELATED"/>
    <property type="match status" value="1"/>
</dbReference>
<evidence type="ECO:0000256" key="1">
    <source>
        <dbReference type="ARBA" id="ARBA00022553"/>
    </source>
</evidence>
<dbReference type="EMBL" id="QOCW01000002">
    <property type="protein sequence ID" value="RBW71132.1"/>
    <property type="molecule type" value="Genomic_DNA"/>
</dbReference>
<dbReference type="PROSITE" id="PS50801">
    <property type="entry name" value="STAS"/>
    <property type="match status" value="1"/>
</dbReference>
<feature type="domain" description="STAS" evidence="2">
    <location>
        <begin position="165"/>
        <end position="276"/>
    </location>
</feature>
<gene>
    <name evidence="3" type="ORF">DS031_03885</name>
</gene>
<dbReference type="AlphaFoldDB" id="A0A366XYA8"/>
<evidence type="ECO:0000313" key="4">
    <source>
        <dbReference type="Proteomes" id="UP000253314"/>
    </source>
</evidence>
<protein>
    <submittedName>
        <fullName evidence="3">RsbT co-antagonist protein RsbRB</fullName>
    </submittedName>
</protein>
<accession>A0A366XYA8</accession>
<organism evidence="3 4">
    <name type="scientific">Bacillus taeanensis</name>
    <dbReference type="NCBI Taxonomy" id="273032"/>
    <lineage>
        <taxon>Bacteria</taxon>
        <taxon>Bacillati</taxon>
        <taxon>Bacillota</taxon>
        <taxon>Bacilli</taxon>
        <taxon>Bacillales</taxon>
        <taxon>Bacillaceae</taxon>
        <taxon>Bacillus</taxon>
    </lineage>
</organism>
<dbReference type="Pfam" id="PF01740">
    <property type="entry name" value="STAS"/>
    <property type="match status" value="1"/>
</dbReference>
<reference evidence="3 4" key="1">
    <citation type="submission" date="2018-07" db="EMBL/GenBank/DDBJ databases">
        <title>Lottiidibacillus patelloidae gen. nov., sp. nov., isolated from the intestinal tract of a marine limpet and the reclassification of B. taeanensis BH030017T, B. algicola KMM 3737T and B. hwajinpoensis SW-72T as genus Lottiidibacillus.</title>
        <authorList>
            <person name="Liu R."/>
            <person name="Huang Z."/>
        </authorList>
    </citation>
    <scope>NUCLEOTIDE SEQUENCE [LARGE SCALE GENOMIC DNA]</scope>
    <source>
        <strain evidence="3 4">BH030017</strain>
    </source>
</reference>
<name>A0A366XYA8_9BACI</name>
<comment type="caution">
    <text evidence="3">The sequence shown here is derived from an EMBL/GenBank/DDBJ whole genome shotgun (WGS) entry which is preliminary data.</text>
</comment>
<dbReference type="InterPro" id="IPR036513">
    <property type="entry name" value="STAS_dom_sf"/>
</dbReference>
<dbReference type="Gene3D" id="3.30.750.24">
    <property type="entry name" value="STAS domain"/>
    <property type="match status" value="1"/>
</dbReference>
<keyword evidence="4" id="KW-1185">Reference proteome</keyword>